<dbReference type="EMBL" id="UYIG01000013">
    <property type="protein sequence ID" value="VDG27410.1"/>
    <property type="molecule type" value="Genomic_DNA"/>
</dbReference>
<dbReference type="PANTHER" id="PTHR46558">
    <property type="entry name" value="TRACRIPTIONAL REGULATORY PROTEIN-RELATED-RELATED"/>
    <property type="match status" value="1"/>
</dbReference>
<dbReference type="InterPro" id="IPR010982">
    <property type="entry name" value="Lambda_DNA-bd_dom_sf"/>
</dbReference>
<feature type="transmembrane region" description="Helical" evidence="2">
    <location>
        <begin position="110"/>
        <end position="130"/>
    </location>
</feature>
<keyword evidence="1" id="KW-0238">DNA-binding</keyword>
<name>A0A660DWF8_9LACO</name>
<evidence type="ECO:0000259" key="3">
    <source>
        <dbReference type="PROSITE" id="PS50943"/>
    </source>
</evidence>
<keyword evidence="2" id="KW-1133">Transmembrane helix</keyword>
<evidence type="ECO:0000313" key="5">
    <source>
        <dbReference type="Proteomes" id="UP000289996"/>
    </source>
</evidence>
<protein>
    <recommendedName>
        <fullName evidence="3">HTH cro/C1-type domain-containing protein</fullName>
    </recommendedName>
</protein>
<proteinExistence type="predicted"/>
<dbReference type="Gene3D" id="1.10.260.40">
    <property type="entry name" value="lambda repressor-like DNA-binding domains"/>
    <property type="match status" value="1"/>
</dbReference>
<keyword evidence="2" id="KW-0812">Transmembrane</keyword>
<dbReference type="SMART" id="SM00530">
    <property type="entry name" value="HTH_XRE"/>
    <property type="match status" value="1"/>
</dbReference>
<dbReference type="InterPro" id="IPR001387">
    <property type="entry name" value="Cro/C1-type_HTH"/>
</dbReference>
<keyword evidence="2" id="KW-0472">Membrane</keyword>
<feature type="domain" description="HTH cro/C1-type" evidence="3">
    <location>
        <begin position="7"/>
        <end position="61"/>
    </location>
</feature>
<evidence type="ECO:0000256" key="1">
    <source>
        <dbReference type="ARBA" id="ARBA00023125"/>
    </source>
</evidence>
<dbReference type="RefSeq" id="WP_130847454.1">
    <property type="nucleotide sequence ID" value="NZ_UYIE01000130.1"/>
</dbReference>
<dbReference type="Pfam" id="PF01381">
    <property type="entry name" value="HTH_3"/>
    <property type="match status" value="1"/>
</dbReference>
<dbReference type="GO" id="GO:0003677">
    <property type="term" value="F:DNA binding"/>
    <property type="evidence" value="ECO:0007669"/>
    <property type="project" value="UniProtKB-KW"/>
</dbReference>
<organism evidence="4 5">
    <name type="scientific">Lactiplantibacillus mudanjiangensis</name>
    <dbReference type="NCBI Taxonomy" id="1296538"/>
    <lineage>
        <taxon>Bacteria</taxon>
        <taxon>Bacillati</taxon>
        <taxon>Bacillota</taxon>
        <taxon>Bacilli</taxon>
        <taxon>Lactobacillales</taxon>
        <taxon>Lactobacillaceae</taxon>
        <taxon>Lactiplantibacillus</taxon>
    </lineage>
</organism>
<feature type="transmembrane region" description="Helical" evidence="2">
    <location>
        <begin position="81"/>
        <end position="104"/>
    </location>
</feature>
<evidence type="ECO:0000256" key="2">
    <source>
        <dbReference type="SAM" id="Phobius"/>
    </source>
</evidence>
<gene>
    <name evidence="4" type="ORF">MUDAN_MDHGFNIF_02295</name>
</gene>
<dbReference type="PANTHER" id="PTHR46558:SF15">
    <property type="entry name" value="HELIX-TURN-HELIX DOMAIN PROTEIN"/>
    <property type="match status" value="1"/>
</dbReference>
<dbReference type="Proteomes" id="UP000289996">
    <property type="component" value="Unassembled WGS sequence"/>
</dbReference>
<accession>A0A660DWF8</accession>
<reference evidence="4 5" key="1">
    <citation type="submission" date="2018-11" db="EMBL/GenBank/DDBJ databases">
        <authorList>
            <person name="Wuyts S."/>
        </authorList>
    </citation>
    <scope>NUCLEOTIDE SEQUENCE [LARGE SCALE GENOMIC DNA]</scope>
    <source>
        <strain evidence="4">Lactobacillus mudanjiangensis AMBF249</strain>
    </source>
</reference>
<dbReference type="OrthoDB" id="9805856at2"/>
<keyword evidence="5" id="KW-1185">Reference proteome</keyword>
<dbReference type="SUPFAM" id="SSF47413">
    <property type="entry name" value="lambda repressor-like DNA-binding domains"/>
    <property type="match status" value="1"/>
</dbReference>
<dbReference type="AlphaFoldDB" id="A0A660DWF8"/>
<evidence type="ECO:0000313" key="4">
    <source>
        <dbReference type="EMBL" id="VDG27410.1"/>
    </source>
</evidence>
<dbReference type="CDD" id="cd00093">
    <property type="entry name" value="HTH_XRE"/>
    <property type="match status" value="1"/>
</dbReference>
<dbReference type="PROSITE" id="PS50943">
    <property type="entry name" value="HTH_CROC1"/>
    <property type="match status" value="1"/>
</dbReference>
<sequence length="178" mass="19552">MEIGERLREQRKTRQLSQAKLAEALHLSRQSISKWENGTALPSFANVVAISELFGISLDELIKGDEALMAHLKKDEFIRPISWLLTMGVAFCVAILIVFAWLHISMTQVSGWLGLVAVVGFIGLLSTLKWEKLNEALPRKAVIWGAICLGALAAPSTSRTIAHVAKILIAGFNRGYNS</sequence>